<reference evidence="19 20" key="1">
    <citation type="submission" date="2019-03" db="EMBL/GenBank/DDBJ databases">
        <title>Genomic Encyclopedia of Type Strains, Phase IV (KMG-IV): sequencing the most valuable type-strain genomes for metagenomic binning, comparative biology and taxonomic classification.</title>
        <authorList>
            <person name="Goeker M."/>
        </authorList>
    </citation>
    <scope>NUCLEOTIDE SEQUENCE [LARGE SCALE GENOMIC DNA]</scope>
    <source>
        <strain evidence="19 20">DSM 15505</strain>
    </source>
</reference>
<organism evidence="19 20">
    <name type="scientific">Halospina denitrificans</name>
    <dbReference type="NCBI Taxonomy" id="332522"/>
    <lineage>
        <taxon>Bacteria</taxon>
        <taxon>Pseudomonadati</taxon>
        <taxon>Pseudomonadota</taxon>
        <taxon>Gammaproteobacteria</taxon>
        <taxon>Halospina</taxon>
    </lineage>
</organism>
<protein>
    <recommendedName>
        <fullName evidence="10 14">tRNA-2-methylthio-N(6)-dimethylallyladenosine synthase</fullName>
        <ecNumber evidence="10 14">2.8.4.3</ecNumber>
    </recommendedName>
    <alternativeName>
        <fullName evidence="14">(Dimethylallyl)adenosine tRNA methylthiotransferase MiaB</fullName>
    </alternativeName>
    <alternativeName>
        <fullName evidence="14">tRNA-i(6)A37 methylthiotransferase</fullName>
    </alternativeName>
</protein>
<dbReference type="GO" id="GO:0005829">
    <property type="term" value="C:cytosol"/>
    <property type="evidence" value="ECO:0007669"/>
    <property type="project" value="TreeGrafter"/>
</dbReference>
<dbReference type="InterPro" id="IPR013848">
    <property type="entry name" value="Methylthiotransferase_N"/>
</dbReference>
<evidence type="ECO:0000256" key="8">
    <source>
        <dbReference type="ARBA" id="ARBA00023004"/>
    </source>
</evidence>
<evidence type="ECO:0000256" key="7">
    <source>
        <dbReference type="ARBA" id="ARBA00022723"/>
    </source>
</evidence>
<dbReference type="CDD" id="cd01335">
    <property type="entry name" value="Radical_SAM"/>
    <property type="match status" value="1"/>
</dbReference>
<dbReference type="FunFam" id="3.40.50.12160:FF:000001">
    <property type="entry name" value="tRNA-2-methylthio-N(6)-dimethylallyladenosine synthase"/>
    <property type="match status" value="1"/>
</dbReference>
<dbReference type="SUPFAM" id="SSF102114">
    <property type="entry name" value="Radical SAM enzymes"/>
    <property type="match status" value="1"/>
</dbReference>
<dbReference type="Gene3D" id="3.40.50.12160">
    <property type="entry name" value="Methylthiotransferase, N-terminal domain"/>
    <property type="match status" value="1"/>
</dbReference>
<dbReference type="EC" id="2.8.4.3" evidence="10 14"/>
<name>A0A4R7JYV3_9GAMM</name>
<evidence type="ECO:0000256" key="4">
    <source>
        <dbReference type="ARBA" id="ARBA00022679"/>
    </source>
</evidence>
<dbReference type="InterPro" id="IPR023404">
    <property type="entry name" value="rSAM_horseshoe"/>
</dbReference>
<dbReference type="PANTHER" id="PTHR43020">
    <property type="entry name" value="CDK5 REGULATORY SUBUNIT-ASSOCIATED PROTEIN 1"/>
    <property type="match status" value="1"/>
</dbReference>
<feature type="binding site" evidence="14">
    <location>
        <position position="150"/>
    </location>
    <ligand>
        <name>[4Fe-4S] cluster</name>
        <dbReference type="ChEBI" id="CHEBI:49883"/>
        <label>1</label>
    </ligand>
</feature>
<dbReference type="PANTHER" id="PTHR43020:SF2">
    <property type="entry name" value="MITOCHONDRIAL TRNA METHYLTHIOTRANSFERASE CDK5RAP1"/>
    <property type="match status" value="1"/>
</dbReference>
<dbReference type="Pfam" id="PF01938">
    <property type="entry name" value="TRAM"/>
    <property type="match status" value="1"/>
</dbReference>
<comment type="catalytic activity">
    <reaction evidence="13">
        <text>N(6)-dimethylallyladenosine(37) in tRNA + (sulfur carrier)-SH + AH2 + 2 S-adenosyl-L-methionine = 2-methylsulfanyl-N(6)-dimethylallyladenosine(37) in tRNA + (sulfur carrier)-H + 5'-deoxyadenosine + L-methionine + A + S-adenosyl-L-homocysteine + 2 H(+)</text>
        <dbReference type="Rhea" id="RHEA:37067"/>
        <dbReference type="Rhea" id="RHEA-COMP:10375"/>
        <dbReference type="Rhea" id="RHEA-COMP:10376"/>
        <dbReference type="Rhea" id="RHEA-COMP:14737"/>
        <dbReference type="Rhea" id="RHEA-COMP:14739"/>
        <dbReference type="ChEBI" id="CHEBI:13193"/>
        <dbReference type="ChEBI" id="CHEBI:15378"/>
        <dbReference type="ChEBI" id="CHEBI:17319"/>
        <dbReference type="ChEBI" id="CHEBI:17499"/>
        <dbReference type="ChEBI" id="CHEBI:29917"/>
        <dbReference type="ChEBI" id="CHEBI:57844"/>
        <dbReference type="ChEBI" id="CHEBI:57856"/>
        <dbReference type="ChEBI" id="CHEBI:59789"/>
        <dbReference type="ChEBI" id="CHEBI:64428"/>
        <dbReference type="ChEBI" id="CHEBI:74415"/>
        <dbReference type="ChEBI" id="CHEBI:74417"/>
        <dbReference type="EC" id="2.8.4.3"/>
    </reaction>
    <physiologicalReaction direction="left-to-right" evidence="13">
        <dbReference type="Rhea" id="RHEA:37068"/>
    </physiologicalReaction>
</comment>
<evidence type="ECO:0000256" key="12">
    <source>
        <dbReference type="ARBA" id="ARBA00052380"/>
    </source>
</evidence>
<dbReference type="SMART" id="SM00729">
    <property type="entry name" value="Elp3"/>
    <property type="match status" value="1"/>
</dbReference>
<dbReference type="InterPro" id="IPR020612">
    <property type="entry name" value="Methylthiotransferase_CS"/>
</dbReference>
<keyword evidence="9 14" id="KW-0411">Iron-sulfur</keyword>
<dbReference type="InterPro" id="IPR007197">
    <property type="entry name" value="rSAM"/>
</dbReference>
<evidence type="ECO:0000256" key="9">
    <source>
        <dbReference type="ARBA" id="ARBA00023014"/>
    </source>
</evidence>
<dbReference type="EMBL" id="SOAX01000002">
    <property type="protein sequence ID" value="TDT43266.1"/>
    <property type="molecule type" value="Genomic_DNA"/>
</dbReference>
<evidence type="ECO:0000256" key="6">
    <source>
        <dbReference type="ARBA" id="ARBA00022694"/>
    </source>
</evidence>
<evidence type="ECO:0000313" key="20">
    <source>
        <dbReference type="Proteomes" id="UP000295830"/>
    </source>
</evidence>
<feature type="domain" description="MTTase N-terminal" evidence="17">
    <location>
        <begin position="70"/>
        <end position="187"/>
    </location>
</feature>
<dbReference type="InterPro" id="IPR006463">
    <property type="entry name" value="MiaB_methiolase"/>
</dbReference>
<dbReference type="Pfam" id="PF04055">
    <property type="entry name" value="Radical_SAM"/>
    <property type="match status" value="1"/>
</dbReference>
<comment type="catalytic activity">
    <reaction evidence="12">
        <text>2-thio-N(6)-dimethylallyladenosine(37) in tRNA + S-adenosyl-L-methionine = 2-methylsulfanyl-N(6)-dimethylallyladenosine(37) in tRNA + S-adenosyl-L-homocysteine + H(+)</text>
        <dbReference type="Rhea" id="RHEA:37063"/>
        <dbReference type="Rhea" id="RHEA-COMP:10376"/>
        <dbReference type="Rhea" id="RHEA-COMP:10377"/>
        <dbReference type="ChEBI" id="CHEBI:15378"/>
        <dbReference type="ChEBI" id="CHEBI:57856"/>
        <dbReference type="ChEBI" id="CHEBI:59789"/>
        <dbReference type="ChEBI" id="CHEBI:74416"/>
        <dbReference type="ChEBI" id="CHEBI:74417"/>
    </reaction>
    <physiologicalReaction direction="left-to-right" evidence="12">
        <dbReference type="Rhea" id="RHEA:37064"/>
    </physiologicalReaction>
</comment>
<comment type="function">
    <text evidence="1 14">Catalyzes the methylthiolation of N6-(dimethylallyl)adenosine (i(6)A), leading to the formation of 2-methylthio-N6-(dimethylallyl)adenosine (ms(2)i(6)A) at position 37 in tRNAs that read codons beginning with uridine.</text>
</comment>
<evidence type="ECO:0000259" key="17">
    <source>
        <dbReference type="PROSITE" id="PS51449"/>
    </source>
</evidence>
<evidence type="ECO:0000259" key="18">
    <source>
        <dbReference type="PROSITE" id="PS51918"/>
    </source>
</evidence>
<dbReference type="InterPro" id="IPR005839">
    <property type="entry name" value="Methylthiotransferase"/>
</dbReference>
<feature type="binding site" evidence="14">
    <location>
        <position position="79"/>
    </location>
    <ligand>
        <name>[4Fe-4S] cluster</name>
        <dbReference type="ChEBI" id="CHEBI:49883"/>
        <label>1</label>
    </ligand>
</feature>
<dbReference type="Gene3D" id="3.80.30.20">
    <property type="entry name" value="tm_1862 like domain"/>
    <property type="match status" value="1"/>
</dbReference>
<keyword evidence="3 14" id="KW-0963">Cytoplasm</keyword>
<comment type="subcellular location">
    <subcellularLocation>
        <location evidence="14">Cytoplasm</location>
    </subcellularLocation>
</comment>
<feature type="domain" description="Radical SAM core" evidence="18">
    <location>
        <begin position="211"/>
        <end position="443"/>
    </location>
</feature>
<dbReference type="PROSITE" id="PS50926">
    <property type="entry name" value="TRAM"/>
    <property type="match status" value="1"/>
</dbReference>
<dbReference type="SFLD" id="SFLDG01082">
    <property type="entry name" value="B12-binding_domain_containing"/>
    <property type="match status" value="1"/>
</dbReference>
<dbReference type="InterPro" id="IPR006638">
    <property type="entry name" value="Elp3/MiaA/NifB-like_rSAM"/>
</dbReference>
<accession>A0A4R7JYV3</accession>
<keyword evidence="4 14" id="KW-0808">Transferase</keyword>
<feature type="region of interest" description="Disordered" evidence="15">
    <location>
        <begin position="1"/>
        <end position="39"/>
    </location>
</feature>
<dbReference type="GO" id="GO:0051539">
    <property type="term" value="F:4 iron, 4 sulfur cluster binding"/>
    <property type="evidence" value="ECO:0007669"/>
    <property type="project" value="UniProtKB-UniRule"/>
</dbReference>
<feature type="binding site" evidence="14">
    <location>
        <position position="229"/>
    </location>
    <ligand>
        <name>[4Fe-4S] cluster</name>
        <dbReference type="ChEBI" id="CHEBI:49883"/>
        <label>2</label>
        <note>4Fe-4S-S-AdoMet</note>
    </ligand>
</feature>
<dbReference type="PROSITE" id="PS01278">
    <property type="entry name" value="MTTASE_RADICAL"/>
    <property type="match status" value="1"/>
</dbReference>
<dbReference type="PROSITE" id="PS51918">
    <property type="entry name" value="RADICAL_SAM"/>
    <property type="match status" value="1"/>
</dbReference>
<feature type="domain" description="TRAM" evidence="16">
    <location>
        <begin position="446"/>
        <end position="510"/>
    </location>
</feature>
<dbReference type="NCBIfam" id="TIGR00089">
    <property type="entry name" value="MiaB/RimO family radical SAM methylthiotransferase"/>
    <property type="match status" value="1"/>
</dbReference>
<comment type="cofactor">
    <cofactor evidence="14">
        <name>[4Fe-4S] cluster</name>
        <dbReference type="ChEBI" id="CHEBI:49883"/>
    </cofactor>
    <text evidence="14">Binds 2 [4Fe-4S] clusters. One cluster is coordinated with 3 cysteines and an exchangeable S-adenosyl-L-methionine.</text>
</comment>
<dbReference type="GO" id="GO:0035597">
    <property type="term" value="F:tRNA-2-methylthio-N(6)-dimethylallyladenosine(37) synthase activity"/>
    <property type="evidence" value="ECO:0007669"/>
    <property type="project" value="UniProtKB-EC"/>
</dbReference>
<comment type="similarity">
    <text evidence="14">Belongs to the methylthiotransferase family. MiaB subfamily.</text>
</comment>
<dbReference type="InterPro" id="IPR058240">
    <property type="entry name" value="rSAM_sf"/>
</dbReference>
<dbReference type="Proteomes" id="UP000295830">
    <property type="component" value="Unassembled WGS sequence"/>
</dbReference>
<gene>
    <name evidence="14" type="primary">miaB</name>
    <name evidence="19" type="ORF">DES49_1080</name>
</gene>
<evidence type="ECO:0000256" key="14">
    <source>
        <dbReference type="HAMAP-Rule" id="MF_01864"/>
    </source>
</evidence>
<keyword evidence="5 14" id="KW-0949">S-adenosyl-L-methionine</keyword>
<keyword evidence="7 14" id="KW-0479">Metal-binding</keyword>
<sequence length="514" mass="57282">MSSRQRPGMGSQRSSKRPPHPNTRTHPTVLCQNPKAPTKTATDNTYVQHAPGVIIGDLSTTTERRQIMGKKLFIKTHGCQMNEYDSSRMIDLLRESHQVELTDTADDADILLLNTCSIREKAQEKVFHQLGRWKHLKKDNPDAIIGVGGCVASQEGQAIIDRAPYVDMVFGPQTLHRLPEMITKADGEGSVGVVDVSFPEIEKFDELPAPGVNGPTAFVSIMEGCSKYCSFCVVPYTRGEELSRPVEDVLEEVRDLARQGVREVNLLGQNVNAYDGETLDGDTMDLAELITWVADIDGIDRIRFTTSHPVEFSDALIDVYEQVPELVSHLHLPVQAGSDRILALMKRGHTALEYKSKIRKLRRIRPNLSLSSDFIIGFPGETEKDFEDTMKLINDVGFDVSFSFVFSARPGTPAADLPDDTPEAVKKERLAILQDRINQQALDISRKMVGNTERILVTGVSKKDPGEYQGRTENNRVVNFRTEVPGVIGNFVDVHITEALPNSLRGEMIDDNRY</sequence>
<evidence type="ECO:0000256" key="10">
    <source>
        <dbReference type="ARBA" id="ARBA00033765"/>
    </source>
</evidence>
<feature type="binding site" evidence="14">
    <location>
        <position position="232"/>
    </location>
    <ligand>
        <name>[4Fe-4S] cluster</name>
        <dbReference type="ChEBI" id="CHEBI:49883"/>
        <label>2</label>
        <note>4Fe-4S-S-AdoMet</note>
    </ligand>
</feature>
<proteinExistence type="inferred from homology"/>
<keyword evidence="6 14" id="KW-0819">tRNA processing</keyword>
<dbReference type="GO" id="GO:0046872">
    <property type="term" value="F:metal ion binding"/>
    <property type="evidence" value="ECO:0007669"/>
    <property type="project" value="UniProtKB-KW"/>
</dbReference>
<evidence type="ECO:0000256" key="1">
    <source>
        <dbReference type="ARBA" id="ARBA00003234"/>
    </source>
</evidence>
<comment type="subunit">
    <text evidence="14">Monomer.</text>
</comment>
<evidence type="ECO:0000256" key="13">
    <source>
        <dbReference type="ARBA" id="ARBA00052587"/>
    </source>
</evidence>
<dbReference type="FunFam" id="3.80.30.20:FF:000001">
    <property type="entry name" value="tRNA-2-methylthio-N(6)-dimethylallyladenosine synthase 2"/>
    <property type="match status" value="1"/>
</dbReference>
<evidence type="ECO:0000256" key="3">
    <source>
        <dbReference type="ARBA" id="ARBA00022490"/>
    </source>
</evidence>
<dbReference type="SFLD" id="SFLDS00029">
    <property type="entry name" value="Radical_SAM"/>
    <property type="match status" value="1"/>
</dbReference>
<evidence type="ECO:0000256" key="5">
    <source>
        <dbReference type="ARBA" id="ARBA00022691"/>
    </source>
</evidence>
<keyword evidence="20" id="KW-1185">Reference proteome</keyword>
<dbReference type="HAMAP" id="MF_01864">
    <property type="entry name" value="tRNA_metthiotr_MiaB"/>
    <property type="match status" value="1"/>
</dbReference>
<dbReference type="PROSITE" id="PS51449">
    <property type="entry name" value="MTTASE_N"/>
    <property type="match status" value="1"/>
</dbReference>
<evidence type="ECO:0000256" key="11">
    <source>
        <dbReference type="ARBA" id="ARBA00050926"/>
    </source>
</evidence>
<dbReference type="NCBIfam" id="TIGR01574">
    <property type="entry name" value="miaB-methiolase"/>
    <property type="match status" value="1"/>
</dbReference>
<dbReference type="Pfam" id="PF00919">
    <property type="entry name" value="UPF0004"/>
    <property type="match status" value="1"/>
</dbReference>
<dbReference type="InterPro" id="IPR002792">
    <property type="entry name" value="TRAM_dom"/>
</dbReference>
<keyword evidence="8 14" id="KW-0408">Iron</keyword>
<dbReference type="InterPro" id="IPR038135">
    <property type="entry name" value="Methylthiotransferase_N_sf"/>
</dbReference>
<feature type="binding site" evidence="14">
    <location>
        <position position="116"/>
    </location>
    <ligand>
        <name>[4Fe-4S] cluster</name>
        <dbReference type="ChEBI" id="CHEBI:49883"/>
        <label>1</label>
    </ligand>
</feature>
<comment type="catalytic activity">
    <reaction evidence="11">
        <text>N(6)-dimethylallyladenosine(37) in tRNA + (sulfur carrier)-SH + AH2 + S-adenosyl-L-methionine = 2-thio-N(6)-dimethylallyladenosine(37) in tRNA + (sulfur carrier)-H + 5'-deoxyadenosine + L-methionine + A + H(+)</text>
        <dbReference type="Rhea" id="RHEA:36339"/>
        <dbReference type="Rhea" id="RHEA-COMP:10375"/>
        <dbReference type="Rhea" id="RHEA-COMP:10377"/>
        <dbReference type="Rhea" id="RHEA-COMP:14737"/>
        <dbReference type="Rhea" id="RHEA-COMP:14739"/>
        <dbReference type="ChEBI" id="CHEBI:13193"/>
        <dbReference type="ChEBI" id="CHEBI:15378"/>
        <dbReference type="ChEBI" id="CHEBI:17319"/>
        <dbReference type="ChEBI" id="CHEBI:17499"/>
        <dbReference type="ChEBI" id="CHEBI:29917"/>
        <dbReference type="ChEBI" id="CHEBI:57844"/>
        <dbReference type="ChEBI" id="CHEBI:59789"/>
        <dbReference type="ChEBI" id="CHEBI:64428"/>
        <dbReference type="ChEBI" id="CHEBI:74415"/>
        <dbReference type="ChEBI" id="CHEBI:74416"/>
    </reaction>
    <physiologicalReaction direction="left-to-right" evidence="11">
        <dbReference type="Rhea" id="RHEA:36340"/>
    </physiologicalReaction>
</comment>
<dbReference type="AlphaFoldDB" id="A0A4R7JYV3"/>
<comment type="caution">
    <text evidence="19">The sequence shown here is derived from an EMBL/GenBank/DDBJ whole genome shotgun (WGS) entry which is preliminary data.</text>
</comment>
<evidence type="ECO:0000259" key="16">
    <source>
        <dbReference type="PROSITE" id="PS50926"/>
    </source>
</evidence>
<feature type="binding site" evidence="14">
    <location>
        <position position="225"/>
    </location>
    <ligand>
        <name>[4Fe-4S] cluster</name>
        <dbReference type="ChEBI" id="CHEBI:49883"/>
        <label>2</label>
        <note>4Fe-4S-S-AdoMet</note>
    </ligand>
</feature>
<dbReference type="SFLD" id="SFLDG01061">
    <property type="entry name" value="methylthiotransferase"/>
    <property type="match status" value="1"/>
</dbReference>
<evidence type="ECO:0000256" key="15">
    <source>
        <dbReference type="SAM" id="MobiDB-lite"/>
    </source>
</evidence>
<keyword evidence="2 14" id="KW-0004">4Fe-4S</keyword>
<evidence type="ECO:0000313" key="19">
    <source>
        <dbReference type="EMBL" id="TDT43266.1"/>
    </source>
</evidence>
<evidence type="ECO:0000256" key="2">
    <source>
        <dbReference type="ARBA" id="ARBA00022485"/>
    </source>
</evidence>
<dbReference type="SFLD" id="SFLDF00273">
    <property type="entry name" value="(dimethylallyl)adenosine_tRNA"/>
    <property type="match status" value="1"/>
</dbReference>